<dbReference type="AlphaFoldDB" id="A0A1X1CXT8"/>
<proteinExistence type="predicted"/>
<gene>
    <name evidence="1" type="ORF">HA48_19530</name>
</gene>
<comment type="caution">
    <text evidence="1">The sequence shown here is derived from an EMBL/GenBank/DDBJ whole genome shotgun (WGS) entry which is preliminary data.</text>
</comment>
<keyword evidence="2" id="KW-1185">Reference proteome</keyword>
<organism evidence="1 2">
    <name type="scientific">Pantoea wallisii</name>
    <dbReference type="NCBI Taxonomy" id="1076551"/>
    <lineage>
        <taxon>Bacteria</taxon>
        <taxon>Pseudomonadati</taxon>
        <taxon>Pseudomonadota</taxon>
        <taxon>Gammaproteobacteria</taxon>
        <taxon>Enterobacterales</taxon>
        <taxon>Erwiniaceae</taxon>
        <taxon>Pantoea</taxon>
    </lineage>
</organism>
<dbReference type="OrthoDB" id="6064752at2"/>
<dbReference type="EMBL" id="MLFS01000076">
    <property type="protein sequence ID" value="ORM69177.1"/>
    <property type="molecule type" value="Genomic_DNA"/>
</dbReference>
<dbReference type="Proteomes" id="UP000193104">
    <property type="component" value="Unassembled WGS sequence"/>
</dbReference>
<evidence type="ECO:0000313" key="2">
    <source>
        <dbReference type="Proteomes" id="UP000193104"/>
    </source>
</evidence>
<evidence type="ECO:0000313" key="1">
    <source>
        <dbReference type="EMBL" id="ORM69177.1"/>
    </source>
</evidence>
<sequence length="156" mass="17840">MNDIPKKIKFSPKRTPVIPEHRVLYKISQLVIILKETCRGSKASISKINLINWALKEESRIDSLLVSKVTKVLKINSWSYDPALVRAIDLAYSDRLITFKNGAFALTKLGLIFADKIISEGEFMKNDLILLKKIGKSITESMIKDVERNWRTLDVH</sequence>
<name>A0A1X1CXT8_9GAMM</name>
<protein>
    <submittedName>
        <fullName evidence="1">Uncharacterized protein</fullName>
    </submittedName>
</protein>
<accession>A0A1X1CXT8</accession>
<reference evidence="1 2" key="1">
    <citation type="journal article" date="2017" name="Antonie Van Leeuwenhoek">
        <title>Phylogenomic resolution of the bacterial genus Pantoea and its relationship with Erwinia and Tatumella.</title>
        <authorList>
            <person name="Palmer M."/>
            <person name="Steenkamp E.T."/>
            <person name="Coetzee M.P."/>
            <person name="Chan W.Y."/>
            <person name="van Zyl E."/>
            <person name="De Maayer P."/>
            <person name="Coutinho T.A."/>
            <person name="Blom J."/>
            <person name="Smits T.H."/>
            <person name="Duffy B."/>
            <person name="Venter S.N."/>
        </authorList>
    </citation>
    <scope>NUCLEOTIDE SEQUENCE [LARGE SCALE GENOMIC DNA]</scope>
    <source>
        <strain evidence="1 2">LMG 26277</strain>
    </source>
</reference>
<dbReference type="RefSeq" id="WP_128602851.1">
    <property type="nucleotide sequence ID" value="NZ_MLFS01000076.1"/>
</dbReference>
<dbReference type="STRING" id="1076551.HA48_19530"/>